<keyword evidence="2" id="KW-1185">Reference proteome</keyword>
<reference evidence="2" key="1">
    <citation type="journal article" date="2017" name="Nat. Microbiol.">
        <title>Global analysis of biosynthetic gene clusters reveals vast potential of secondary metabolite production in Penicillium species.</title>
        <authorList>
            <person name="Nielsen J.C."/>
            <person name="Grijseels S."/>
            <person name="Prigent S."/>
            <person name="Ji B."/>
            <person name="Dainat J."/>
            <person name="Nielsen K.F."/>
            <person name="Frisvad J.C."/>
            <person name="Workman M."/>
            <person name="Nielsen J."/>
        </authorList>
    </citation>
    <scope>NUCLEOTIDE SEQUENCE [LARGE SCALE GENOMIC DNA]</scope>
    <source>
        <strain evidence="2">IBT 29486</strain>
    </source>
</reference>
<name>A0A1V6SDM7_9EURO</name>
<accession>A0A1V6SDM7</accession>
<comment type="caution">
    <text evidence="1">The sequence shown here is derived from an EMBL/GenBank/DDBJ whole genome shotgun (WGS) entry which is preliminary data.</text>
</comment>
<dbReference type="STRING" id="29845.A0A1V6SDM7"/>
<gene>
    <name evidence="1" type="ORF">PENVUL_c001G09374</name>
</gene>
<dbReference type="EMBL" id="MDYP01000001">
    <property type="protein sequence ID" value="OQE12107.1"/>
    <property type="molecule type" value="Genomic_DNA"/>
</dbReference>
<sequence length="114" mass="13153">MALVRGNHGIVNYLERLIESDSNDPQMPYIPENDIHSDMARKIMEVMSKTQHWDEHIFGDRLKFDLINQIALHIPPLAGADLDSPCICELVEKAQHIRPDKQAMLSRRQRLIKA</sequence>
<dbReference type="AlphaFoldDB" id="A0A1V6SDM7"/>
<evidence type="ECO:0000313" key="2">
    <source>
        <dbReference type="Proteomes" id="UP000191518"/>
    </source>
</evidence>
<evidence type="ECO:0000313" key="1">
    <source>
        <dbReference type="EMBL" id="OQE12107.1"/>
    </source>
</evidence>
<protein>
    <submittedName>
        <fullName evidence="1">Uncharacterized protein</fullName>
    </submittedName>
</protein>
<dbReference type="Proteomes" id="UP000191518">
    <property type="component" value="Unassembled WGS sequence"/>
</dbReference>
<proteinExistence type="predicted"/>
<organism evidence="1 2">
    <name type="scientific">Penicillium vulpinum</name>
    <dbReference type="NCBI Taxonomy" id="29845"/>
    <lineage>
        <taxon>Eukaryota</taxon>
        <taxon>Fungi</taxon>
        <taxon>Dikarya</taxon>
        <taxon>Ascomycota</taxon>
        <taxon>Pezizomycotina</taxon>
        <taxon>Eurotiomycetes</taxon>
        <taxon>Eurotiomycetidae</taxon>
        <taxon>Eurotiales</taxon>
        <taxon>Aspergillaceae</taxon>
        <taxon>Penicillium</taxon>
    </lineage>
</organism>